<dbReference type="Proteomes" id="UP000320791">
    <property type="component" value="Unassembled WGS sequence"/>
</dbReference>
<dbReference type="OrthoDB" id="5196985at2"/>
<accession>A0A5C5UKZ7</accession>
<dbReference type="AlphaFoldDB" id="A0A5C5UKZ7"/>
<evidence type="ECO:0000313" key="2">
    <source>
        <dbReference type="EMBL" id="TWT26924.1"/>
    </source>
</evidence>
<evidence type="ECO:0008006" key="4">
    <source>
        <dbReference type="Google" id="ProtNLM"/>
    </source>
</evidence>
<keyword evidence="1" id="KW-0472">Membrane</keyword>
<dbReference type="RefSeq" id="WP_146323742.1">
    <property type="nucleotide sequence ID" value="NZ_BAABLR010000015.1"/>
</dbReference>
<feature type="transmembrane region" description="Helical" evidence="1">
    <location>
        <begin position="51"/>
        <end position="70"/>
    </location>
</feature>
<keyword evidence="3" id="KW-1185">Reference proteome</keyword>
<gene>
    <name evidence="2" type="ORF">FRX94_03540</name>
</gene>
<organism evidence="2 3">
    <name type="scientific">Corynebacterium canis</name>
    <dbReference type="NCBI Taxonomy" id="679663"/>
    <lineage>
        <taxon>Bacteria</taxon>
        <taxon>Bacillati</taxon>
        <taxon>Actinomycetota</taxon>
        <taxon>Actinomycetes</taxon>
        <taxon>Mycobacteriales</taxon>
        <taxon>Corynebacteriaceae</taxon>
        <taxon>Corynebacterium</taxon>
    </lineage>
</organism>
<dbReference type="EMBL" id="VOHM01000005">
    <property type="protein sequence ID" value="TWT26924.1"/>
    <property type="molecule type" value="Genomic_DNA"/>
</dbReference>
<keyword evidence="1" id="KW-1133">Transmembrane helix</keyword>
<reference evidence="2 3" key="1">
    <citation type="submission" date="2019-08" db="EMBL/GenBank/DDBJ databases">
        <authorList>
            <person name="Lei W."/>
        </authorList>
    </citation>
    <scope>NUCLEOTIDE SEQUENCE [LARGE SCALE GENOMIC DNA]</scope>
    <source>
        <strain evidence="2 3">CCUG 58627</strain>
    </source>
</reference>
<keyword evidence="1" id="KW-0812">Transmembrane</keyword>
<evidence type="ECO:0000256" key="1">
    <source>
        <dbReference type="SAM" id="Phobius"/>
    </source>
</evidence>
<sequence>MAHTTAGAFDVRNIIGALIGAYGAILIVAAFVMDPGVNPDTGLPKNSDYNLYAGAAMLTFGVGFFVWSMLRPIAVPEAETETESK</sequence>
<feature type="transmembrane region" description="Helical" evidence="1">
    <location>
        <begin position="12"/>
        <end position="31"/>
    </location>
</feature>
<proteinExistence type="predicted"/>
<comment type="caution">
    <text evidence="2">The sequence shown here is derived from an EMBL/GenBank/DDBJ whole genome shotgun (WGS) entry which is preliminary data.</text>
</comment>
<evidence type="ECO:0000313" key="3">
    <source>
        <dbReference type="Proteomes" id="UP000320791"/>
    </source>
</evidence>
<name>A0A5C5UKZ7_9CORY</name>
<protein>
    <recommendedName>
        <fullName evidence="4">Cell wall anchor protein</fullName>
    </recommendedName>
</protein>